<name>A0A4Y2LFQ0_ARAVE</name>
<dbReference type="InterPro" id="IPR043502">
    <property type="entry name" value="DNA/RNA_pol_sf"/>
</dbReference>
<dbReference type="PANTHER" id="PTHR24559:SF454">
    <property type="entry name" value="RIBONUCLEASE H"/>
    <property type="match status" value="1"/>
</dbReference>
<sequence length="144" mass="17078">MKAETFRVKFTQHQRKSGALWKELFFELRNYFEGWDLVEHEFELISNKPILAKPYRTSQRQNEILKCEIKRMLDFNIIEIGQSDYASPMMLVEAPGKDPRLCIHYRLLNANVRTQFFPLPNIEESVERVTDAKYIMVTDLAKGY</sequence>
<protein>
    <recommendedName>
        <fullName evidence="3">Transposon Ty3-I Gag-Pol polyprotein</fullName>
    </recommendedName>
</protein>
<dbReference type="GO" id="GO:0071897">
    <property type="term" value="P:DNA biosynthetic process"/>
    <property type="evidence" value="ECO:0007669"/>
    <property type="project" value="UniProtKB-ARBA"/>
</dbReference>
<evidence type="ECO:0000313" key="2">
    <source>
        <dbReference type="Proteomes" id="UP000499080"/>
    </source>
</evidence>
<evidence type="ECO:0008006" key="3">
    <source>
        <dbReference type="Google" id="ProtNLM"/>
    </source>
</evidence>
<dbReference type="OrthoDB" id="6355569at2759"/>
<dbReference type="Proteomes" id="UP000499080">
    <property type="component" value="Unassembled WGS sequence"/>
</dbReference>
<dbReference type="Gene3D" id="3.10.10.10">
    <property type="entry name" value="HIV Type 1 Reverse Transcriptase, subunit A, domain 1"/>
    <property type="match status" value="1"/>
</dbReference>
<comment type="caution">
    <text evidence="1">The sequence shown here is derived from an EMBL/GenBank/DDBJ whole genome shotgun (WGS) entry which is preliminary data.</text>
</comment>
<dbReference type="InterPro" id="IPR053134">
    <property type="entry name" value="RNA-dir_DNA_polymerase"/>
</dbReference>
<dbReference type="SUPFAM" id="SSF56672">
    <property type="entry name" value="DNA/RNA polymerases"/>
    <property type="match status" value="1"/>
</dbReference>
<gene>
    <name evidence="1" type="ORF">AVEN_169442_1</name>
</gene>
<dbReference type="Gene3D" id="3.30.70.270">
    <property type="match status" value="1"/>
</dbReference>
<dbReference type="EMBL" id="BGPR01005767">
    <property type="protein sequence ID" value="GBN13289.1"/>
    <property type="molecule type" value="Genomic_DNA"/>
</dbReference>
<dbReference type="InterPro" id="IPR043128">
    <property type="entry name" value="Rev_trsase/Diguanyl_cyclase"/>
</dbReference>
<organism evidence="1 2">
    <name type="scientific">Araneus ventricosus</name>
    <name type="common">Orbweaver spider</name>
    <name type="synonym">Epeira ventricosa</name>
    <dbReference type="NCBI Taxonomy" id="182803"/>
    <lineage>
        <taxon>Eukaryota</taxon>
        <taxon>Metazoa</taxon>
        <taxon>Ecdysozoa</taxon>
        <taxon>Arthropoda</taxon>
        <taxon>Chelicerata</taxon>
        <taxon>Arachnida</taxon>
        <taxon>Araneae</taxon>
        <taxon>Araneomorphae</taxon>
        <taxon>Entelegynae</taxon>
        <taxon>Araneoidea</taxon>
        <taxon>Araneidae</taxon>
        <taxon>Araneus</taxon>
    </lineage>
</organism>
<proteinExistence type="predicted"/>
<evidence type="ECO:0000313" key="1">
    <source>
        <dbReference type="EMBL" id="GBN13289.1"/>
    </source>
</evidence>
<dbReference type="AlphaFoldDB" id="A0A4Y2LFQ0"/>
<dbReference type="PANTHER" id="PTHR24559">
    <property type="entry name" value="TRANSPOSON TY3-I GAG-POL POLYPROTEIN"/>
    <property type="match status" value="1"/>
</dbReference>
<keyword evidence="2" id="KW-1185">Reference proteome</keyword>
<accession>A0A4Y2LFQ0</accession>
<reference evidence="1 2" key="1">
    <citation type="journal article" date="2019" name="Sci. Rep.">
        <title>Orb-weaving spider Araneus ventricosus genome elucidates the spidroin gene catalogue.</title>
        <authorList>
            <person name="Kono N."/>
            <person name="Nakamura H."/>
            <person name="Ohtoshi R."/>
            <person name="Moran D.A.P."/>
            <person name="Shinohara A."/>
            <person name="Yoshida Y."/>
            <person name="Fujiwara M."/>
            <person name="Mori M."/>
            <person name="Tomita M."/>
            <person name="Arakawa K."/>
        </authorList>
    </citation>
    <scope>NUCLEOTIDE SEQUENCE [LARGE SCALE GENOMIC DNA]</scope>
</reference>